<sequence>MSRPDLVNTFRERIAGGLISAPLAGTSDPPWYRLLAGEGINAFWTEMTTADGLLRGGRKTRAMLTQEPGRPTDPPRPLPRLYPDLGVPVVCQLFGHLPEAFAFAARFVELCGYDALDLNFGCPAQKVVRSGNGVALMRDPPLALEIASATLESTSLPVTAKLRLGFASDPRIFLRLAAELDGMGITALTLHPRTREDGFSGRSDWSAITELVGAVRCPVIGNGDVKAPEDARRMLESTGCHAVMVGRAFIREPWQARRMAQMLRGEEVRPEADWTGRVEWTRRHGLLLAGFYGEKRAMFKVRRFALHYLRGVEGAGELRRRMAVVADLAEFERLLDEALAL</sequence>
<evidence type="ECO:0000313" key="16">
    <source>
        <dbReference type="Proteomes" id="UP000177187"/>
    </source>
</evidence>
<feature type="binding site" evidence="13">
    <location>
        <position position="92"/>
    </location>
    <ligand>
        <name>FMN</name>
        <dbReference type="ChEBI" id="CHEBI:58210"/>
    </ligand>
</feature>
<dbReference type="PANTHER" id="PTHR45846:SF1">
    <property type="entry name" value="TRNA-DIHYDROURIDINE(47) SYNTHASE [NAD(P)(+)]-LIKE"/>
    <property type="match status" value="1"/>
</dbReference>
<keyword evidence="3 11" id="KW-0285">Flavoprotein</keyword>
<feature type="domain" description="DUS-like FMN-binding" evidence="14">
    <location>
        <begin position="21"/>
        <end position="338"/>
    </location>
</feature>
<dbReference type="EMBL" id="MFAF01000066">
    <property type="protein sequence ID" value="OGD76769.1"/>
    <property type="molecule type" value="Genomic_DNA"/>
</dbReference>
<feature type="binding site" evidence="13">
    <location>
        <position position="161"/>
    </location>
    <ligand>
        <name>FMN</name>
        <dbReference type="ChEBI" id="CHEBI:58210"/>
    </ligand>
</feature>
<evidence type="ECO:0000256" key="3">
    <source>
        <dbReference type="ARBA" id="ARBA00022630"/>
    </source>
</evidence>
<keyword evidence="6" id="KW-0521">NADP</keyword>
<evidence type="ECO:0000313" key="15">
    <source>
        <dbReference type="EMBL" id="OGD76769.1"/>
    </source>
</evidence>
<organism evidence="15 16">
    <name type="scientific">Candidatus Coatesbacteria bacterium RBG_13_66_14</name>
    <dbReference type="NCBI Taxonomy" id="1817816"/>
    <lineage>
        <taxon>Bacteria</taxon>
        <taxon>Candidatus Coatesiibacteriota</taxon>
    </lineage>
</organism>
<dbReference type="AlphaFoldDB" id="A0A1F5FB09"/>
<dbReference type="STRING" id="1817816.A2Y64_04530"/>
<dbReference type="Proteomes" id="UP000177187">
    <property type="component" value="Unassembled WGS sequence"/>
</dbReference>
<dbReference type="GO" id="GO:0000049">
    <property type="term" value="F:tRNA binding"/>
    <property type="evidence" value="ECO:0007669"/>
    <property type="project" value="UniProtKB-KW"/>
</dbReference>
<comment type="function">
    <text evidence="1 11">Catalyzes the synthesis of 5,6-dihydrouridine (D), a modified base found in the D-loop of most tRNAs, via the reduction of the C5-C6 double bond in target uridines.</text>
</comment>
<dbReference type="Gene3D" id="1.10.1200.80">
    <property type="entry name" value="Putative flavin oxidoreducatase, domain 2"/>
    <property type="match status" value="1"/>
</dbReference>
<feature type="binding site" evidence="13">
    <location>
        <begin position="246"/>
        <end position="247"/>
    </location>
    <ligand>
        <name>FMN</name>
        <dbReference type="ChEBI" id="CHEBI:58210"/>
    </ligand>
</feature>
<feature type="active site" description="Proton donor" evidence="12">
    <location>
        <position position="122"/>
    </location>
</feature>
<keyword evidence="4 11" id="KW-0288">FMN</keyword>
<keyword evidence="8 11" id="KW-0560">Oxidoreductase</keyword>
<reference evidence="15 16" key="1">
    <citation type="journal article" date="2016" name="Nat. Commun.">
        <title>Thousands of microbial genomes shed light on interconnected biogeochemical processes in an aquifer system.</title>
        <authorList>
            <person name="Anantharaman K."/>
            <person name="Brown C.T."/>
            <person name="Hug L.A."/>
            <person name="Sharon I."/>
            <person name="Castelle C.J."/>
            <person name="Probst A.J."/>
            <person name="Thomas B.C."/>
            <person name="Singh A."/>
            <person name="Wilkins M.J."/>
            <person name="Karaoz U."/>
            <person name="Brodie E.L."/>
            <person name="Williams K.H."/>
            <person name="Hubbard S.S."/>
            <person name="Banfield J.F."/>
        </authorList>
    </citation>
    <scope>NUCLEOTIDE SEQUENCE [LARGE SCALE GENOMIC DNA]</scope>
</reference>
<evidence type="ECO:0000259" key="14">
    <source>
        <dbReference type="Pfam" id="PF01207"/>
    </source>
</evidence>
<dbReference type="SUPFAM" id="SSF51395">
    <property type="entry name" value="FMN-linked oxidoreductases"/>
    <property type="match status" value="1"/>
</dbReference>
<evidence type="ECO:0000256" key="8">
    <source>
        <dbReference type="ARBA" id="ARBA00023002"/>
    </source>
</evidence>
<protein>
    <recommendedName>
        <fullName evidence="11">tRNA-dihydrouridine synthase</fullName>
        <ecNumber evidence="11">1.3.1.-</ecNumber>
    </recommendedName>
</protein>
<dbReference type="InterPro" id="IPR035587">
    <property type="entry name" value="DUS-like_FMN-bd"/>
</dbReference>
<accession>A0A1F5FB09</accession>
<comment type="cofactor">
    <cofactor evidence="11 13">
        <name>FMN</name>
        <dbReference type="ChEBI" id="CHEBI:58210"/>
    </cofactor>
</comment>
<comment type="similarity">
    <text evidence="11">Belongs to the dus family.</text>
</comment>
<evidence type="ECO:0000256" key="11">
    <source>
        <dbReference type="PIRNR" id="PIRNR006621"/>
    </source>
</evidence>
<evidence type="ECO:0000256" key="4">
    <source>
        <dbReference type="ARBA" id="ARBA00022643"/>
    </source>
</evidence>
<keyword evidence="2" id="KW-0820">tRNA-binding</keyword>
<dbReference type="Pfam" id="PF01207">
    <property type="entry name" value="Dus"/>
    <property type="match status" value="1"/>
</dbReference>
<dbReference type="InterPro" id="IPR001269">
    <property type="entry name" value="DUS_fam"/>
</dbReference>
<gene>
    <name evidence="15" type="ORF">A2Y64_04530</name>
</gene>
<dbReference type="InterPro" id="IPR024036">
    <property type="entry name" value="tRNA-dHydroUridine_Synthase_C"/>
</dbReference>
<dbReference type="CDD" id="cd02801">
    <property type="entry name" value="DUS_like_FMN"/>
    <property type="match status" value="1"/>
</dbReference>
<evidence type="ECO:0000256" key="1">
    <source>
        <dbReference type="ARBA" id="ARBA00002790"/>
    </source>
</evidence>
<dbReference type="EC" id="1.3.1.-" evidence="11"/>
<dbReference type="Gene3D" id="3.20.20.70">
    <property type="entry name" value="Aldolase class I"/>
    <property type="match status" value="1"/>
</dbReference>
<comment type="catalytic activity">
    <reaction evidence="9">
        <text>a 5,6-dihydrouridine in tRNA + NADP(+) = a uridine in tRNA + NADPH + H(+)</text>
        <dbReference type="Rhea" id="RHEA:23624"/>
        <dbReference type="Rhea" id="RHEA-COMP:13339"/>
        <dbReference type="Rhea" id="RHEA-COMP:13887"/>
        <dbReference type="ChEBI" id="CHEBI:15378"/>
        <dbReference type="ChEBI" id="CHEBI:57783"/>
        <dbReference type="ChEBI" id="CHEBI:58349"/>
        <dbReference type="ChEBI" id="CHEBI:65315"/>
        <dbReference type="ChEBI" id="CHEBI:74443"/>
    </reaction>
</comment>
<evidence type="ECO:0000256" key="5">
    <source>
        <dbReference type="ARBA" id="ARBA00022694"/>
    </source>
</evidence>
<name>A0A1F5FB09_9BACT</name>
<keyword evidence="13" id="KW-0547">Nucleotide-binding</keyword>
<evidence type="ECO:0000256" key="12">
    <source>
        <dbReference type="PIRSR" id="PIRSR006621-1"/>
    </source>
</evidence>
<evidence type="ECO:0000256" key="6">
    <source>
        <dbReference type="ARBA" id="ARBA00022857"/>
    </source>
</evidence>
<evidence type="ECO:0000256" key="2">
    <source>
        <dbReference type="ARBA" id="ARBA00022555"/>
    </source>
</evidence>
<evidence type="ECO:0000256" key="9">
    <source>
        <dbReference type="ARBA" id="ARBA00048205"/>
    </source>
</evidence>
<evidence type="ECO:0000256" key="7">
    <source>
        <dbReference type="ARBA" id="ARBA00022884"/>
    </source>
</evidence>
<dbReference type="InterPro" id="IPR013785">
    <property type="entry name" value="Aldolase_TIM"/>
</dbReference>
<dbReference type="GO" id="GO:0050660">
    <property type="term" value="F:flavin adenine dinucleotide binding"/>
    <property type="evidence" value="ECO:0007669"/>
    <property type="project" value="InterPro"/>
</dbReference>
<keyword evidence="5 11" id="KW-0819">tRNA processing</keyword>
<feature type="binding site" evidence="13">
    <location>
        <position position="191"/>
    </location>
    <ligand>
        <name>FMN</name>
        <dbReference type="ChEBI" id="CHEBI:58210"/>
    </ligand>
</feature>
<keyword evidence="7" id="KW-0694">RNA-binding</keyword>
<comment type="caution">
    <text evidence="15">The sequence shown here is derived from an EMBL/GenBank/DDBJ whole genome shotgun (WGS) entry which is preliminary data.</text>
</comment>
<comment type="catalytic activity">
    <reaction evidence="10">
        <text>a 5,6-dihydrouridine in tRNA + NAD(+) = a uridine in tRNA + NADH + H(+)</text>
        <dbReference type="Rhea" id="RHEA:54452"/>
        <dbReference type="Rhea" id="RHEA-COMP:13339"/>
        <dbReference type="Rhea" id="RHEA-COMP:13887"/>
        <dbReference type="ChEBI" id="CHEBI:15378"/>
        <dbReference type="ChEBI" id="CHEBI:57540"/>
        <dbReference type="ChEBI" id="CHEBI:57945"/>
        <dbReference type="ChEBI" id="CHEBI:65315"/>
        <dbReference type="ChEBI" id="CHEBI:74443"/>
    </reaction>
</comment>
<dbReference type="PIRSF" id="PIRSF006621">
    <property type="entry name" value="Dus"/>
    <property type="match status" value="1"/>
</dbReference>
<evidence type="ECO:0000256" key="13">
    <source>
        <dbReference type="PIRSR" id="PIRSR006621-2"/>
    </source>
</evidence>
<proteinExistence type="inferred from homology"/>
<dbReference type="GO" id="GO:0017150">
    <property type="term" value="F:tRNA dihydrouridine synthase activity"/>
    <property type="evidence" value="ECO:0007669"/>
    <property type="project" value="InterPro"/>
</dbReference>
<dbReference type="PANTHER" id="PTHR45846">
    <property type="entry name" value="TRNA-DIHYDROURIDINE(47) SYNTHASE [NAD(P)(+)]-LIKE"/>
    <property type="match status" value="1"/>
</dbReference>
<evidence type="ECO:0000256" key="10">
    <source>
        <dbReference type="ARBA" id="ARBA00048802"/>
    </source>
</evidence>